<dbReference type="AlphaFoldDB" id="X1QYG7"/>
<name>X1QYG7_9ZZZZ</name>
<proteinExistence type="predicted"/>
<accession>X1QYG7</accession>
<organism evidence="1">
    <name type="scientific">marine sediment metagenome</name>
    <dbReference type="NCBI Taxonomy" id="412755"/>
    <lineage>
        <taxon>unclassified sequences</taxon>
        <taxon>metagenomes</taxon>
        <taxon>ecological metagenomes</taxon>
    </lineage>
</organism>
<gene>
    <name evidence="1" type="ORF">S12H4_22090</name>
</gene>
<evidence type="ECO:0000313" key="1">
    <source>
        <dbReference type="EMBL" id="GAI73587.1"/>
    </source>
</evidence>
<protein>
    <submittedName>
        <fullName evidence="1">Uncharacterized protein</fullName>
    </submittedName>
</protein>
<reference evidence="1" key="1">
    <citation type="journal article" date="2014" name="Front. Microbiol.">
        <title>High frequency of phylogenetically diverse reductive dehalogenase-homologous genes in deep subseafloor sedimentary metagenomes.</title>
        <authorList>
            <person name="Kawai M."/>
            <person name="Futagami T."/>
            <person name="Toyoda A."/>
            <person name="Takaki Y."/>
            <person name="Nishi S."/>
            <person name="Hori S."/>
            <person name="Arai W."/>
            <person name="Tsubouchi T."/>
            <person name="Morono Y."/>
            <person name="Uchiyama I."/>
            <person name="Ito T."/>
            <person name="Fujiyama A."/>
            <person name="Inagaki F."/>
            <person name="Takami H."/>
        </authorList>
    </citation>
    <scope>NUCLEOTIDE SEQUENCE</scope>
    <source>
        <strain evidence="1">Expedition CK06-06</strain>
    </source>
</reference>
<comment type="caution">
    <text evidence="1">The sequence shown here is derived from an EMBL/GenBank/DDBJ whole genome shotgun (WGS) entry which is preliminary data.</text>
</comment>
<sequence length="158" mass="18284">LHTNACGDFQLMSRHYWHLLRGYREADIVAAHVDGILSYASYAAGVKEVILNEPMRIYHIDHDDKFTDRLKVRKPRFEELLSLPFIPMRISNKMTSLYRKFVGDKRKAEAYGIPTVSHSEYLSLCRDIVAGKRSYVFNDDTWGLAQESLKEFIIRTAG</sequence>
<dbReference type="EMBL" id="BARW01011458">
    <property type="protein sequence ID" value="GAI73587.1"/>
    <property type="molecule type" value="Genomic_DNA"/>
</dbReference>
<feature type="non-terminal residue" evidence="1">
    <location>
        <position position="1"/>
    </location>
</feature>